<protein>
    <submittedName>
        <fullName evidence="1">Uncharacterized protein</fullName>
    </submittedName>
</protein>
<dbReference type="Proteomes" id="UP001139308">
    <property type="component" value="Unassembled WGS sequence"/>
</dbReference>
<accession>A0A9X1RMW5</accession>
<comment type="caution">
    <text evidence="1">The sequence shown here is derived from an EMBL/GenBank/DDBJ whole genome shotgun (WGS) entry which is preliminary data.</text>
</comment>
<evidence type="ECO:0000313" key="2">
    <source>
        <dbReference type="Proteomes" id="UP001139308"/>
    </source>
</evidence>
<organism evidence="1 2">
    <name type="scientific">Paraburkholderia tagetis</name>
    <dbReference type="NCBI Taxonomy" id="2913261"/>
    <lineage>
        <taxon>Bacteria</taxon>
        <taxon>Pseudomonadati</taxon>
        <taxon>Pseudomonadota</taxon>
        <taxon>Betaproteobacteria</taxon>
        <taxon>Burkholderiales</taxon>
        <taxon>Burkholderiaceae</taxon>
        <taxon>Paraburkholderia</taxon>
    </lineage>
</organism>
<dbReference type="AlphaFoldDB" id="A0A9X1RMW5"/>
<evidence type="ECO:0000313" key="1">
    <source>
        <dbReference type="EMBL" id="MCG5072482.1"/>
    </source>
</evidence>
<keyword evidence="2" id="KW-1185">Reference proteome</keyword>
<reference evidence="1" key="1">
    <citation type="submission" date="2022-01" db="EMBL/GenBank/DDBJ databases">
        <title>Genome sequence and assembly of Parabukholderia sp. RG36.</title>
        <authorList>
            <person name="Chhetri G."/>
        </authorList>
    </citation>
    <scope>NUCLEOTIDE SEQUENCE</scope>
    <source>
        <strain evidence="1">RG36</strain>
    </source>
</reference>
<sequence>MGFAARPGNRTAPTFSKAFYGLHLCGGPPLSMSATIMAPPFARRTIMPVFSVRQAPSLKWMARTAEPCGVRALRRDGEAAALNPAPAAREGGVRATRCGIELPDAYALRLEARTHATPRNPVGCPLAESVLRQWCVRNQAGMCPEQAQPVTPAFLQKHT</sequence>
<dbReference type="EMBL" id="JAKLJA010000002">
    <property type="protein sequence ID" value="MCG5072482.1"/>
    <property type="molecule type" value="Genomic_DNA"/>
</dbReference>
<name>A0A9X1RMW5_9BURK</name>
<proteinExistence type="predicted"/>
<gene>
    <name evidence="1" type="ORF">L5014_03750</name>
</gene>